<dbReference type="EC" id="2.4.-.-" evidence="3"/>
<protein>
    <submittedName>
        <fullName evidence="3">Glycosyltransferase</fullName>
        <ecNumber evidence="3">2.4.-.-</ecNumber>
    </submittedName>
</protein>
<sequence>MKVAIVHYWWLSNRGGEAVVAAIAELYPEADLFVHVCDEALVRQTLGAGFKGKVITTFIARLPGATKHYQKYLPLMPVALEQLDLTAYDLVISSESGPAKGVVTRPDALHVCYCHSPMRYVWDMYPAYLSGAGRVVRALFPWVAHWLRVWDRASADRVDHFVANSSFVASRIRKFYRREAEVVFPPVNVTAFDHRRERGDFYLCLGQLVPYKRADMVVEVFNRLGLPLVVIGEGELFERLKAIAGPNVQLMGRQPFGVVKDKLETCKALVFPGLEDFGIVPVEAMASGAPVIAYGKGGALDTIVHGQTGVLFDEQSNEALERAVRACEAGEHRFDVEALRKHASGFDKRIFQHRFLQAVARALDAQNTPPLRLSEEGA</sequence>
<dbReference type="PANTHER" id="PTHR45947">
    <property type="entry name" value="SULFOQUINOVOSYL TRANSFERASE SQD2"/>
    <property type="match status" value="1"/>
</dbReference>
<gene>
    <name evidence="3" type="ORF">ACFOPI_00190</name>
</gene>
<feature type="domain" description="Glycosyl transferase family 1" evidence="1">
    <location>
        <begin position="197"/>
        <end position="329"/>
    </location>
</feature>
<accession>A0ABV7VZ53</accession>
<dbReference type="EMBL" id="JBHRXX010000001">
    <property type="protein sequence ID" value="MFC3681987.1"/>
    <property type="molecule type" value="Genomic_DNA"/>
</dbReference>
<evidence type="ECO:0000313" key="3">
    <source>
        <dbReference type="EMBL" id="MFC3681987.1"/>
    </source>
</evidence>
<dbReference type="Pfam" id="PF13439">
    <property type="entry name" value="Glyco_transf_4"/>
    <property type="match status" value="1"/>
</dbReference>
<dbReference type="RefSeq" id="WP_382169571.1">
    <property type="nucleotide sequence ID" value="NZ_JBHRXX010000001.1"/>
</dbReference>
<comment type="caution">
    <text evidence="3">The sequence shown here is derived from an EMBL/GenBank/DDBJ whole genome shotgun (WGS) entry which is preliminary data.</text>
</comment>
<keyword evidence="3" id="KW-0808">Transferase</keyword>
<organism evidence="3 4">
    <name type="scientific">Hydrogenophaga luteola</name>
    <dbReference type="NCBI Taxonomy" id="1591122"/>
    <lineage>
        <taxon>Bacteria</taxon>
        <taxon>Pseudomonadati</taxon>
        <taxon>Pseudomonadota</taxon>
        <taxon>Betaproteobacteria</taxon>
        <taxon>Burkholderiales</taxon>
        <taxon>Comamonadaceae</taxon>
        <taxon>Hydrogenophaga</taxon>
    </lineage>
</organism>
<evidence type="ECO:0000259" key="1">
    <source>
        <dbReference type="Pfam" id="PF00534"/>
    </source>
</evidence>
<keyword evidence="4" id="KW-1185">Reference proteome</keyword>
<name>A0ABV7VZ53_9BURK</name>
<dbReference type="GO" id="GO:0016757">
    <property type="term" value="F:glycosyltransferase activity"/>
    <property type="evidence" value="ECO:0007669"/>
    <property type="project" value="UniProtKB-KW"/>
</dbReference>
<reference evidence="4" key="1">
    <citation type="journal article" date="2019" name="Int. J. Syst. Evol. Microbiol.">
        <title>The Global Catalogue of Microorganisms (GCM) 10K type strain sequencing project: providing services to taxonomists for standard genome sequencing and annotation.</title>
        <authorList>
            <consortium name="The Broad Institute Genomics Platform"/>
            <consortium name="The Broad Institute Genome Sequencing Center for Infectious Disease"/>
            <person name="Wu L."/>
            <person name="Ma J."/>
        </authorList>
    </citation>
    <scope>NUCLEOTIDE SEQUENCE [LARGE SCALE GENOMIC DNA]</scope>
    <source>
        <strain evidence="4">KCTC 42501</strain>
    </source>
</reference>
<dbReference type="InterPro" id="IPR050194">
    <property type="entry name" value="Glycosyltransferase_grp1"/>
</dbReference>
<keyword evidence="3" id="KW-0328">Glycosyltransferase</keyword>
<dbReference type="InterPro" id="IPR028098">
    <property type="entry name" value="Glyco_trans_4-like_N"/>
</dbReference>
<proteinExistence type="predicted"/>
<dbReference type="InterPro" id="IPR001296">
    <property type="entry name" value="Glyco_trans_1"/>
</dbReference>
<dbReference type="SUPFAM" id="SSF53756">
    <property type="entry name" value="UDP-Glycosyltransferase/glycogen phosphorylase"/>
    <property type="match status" value="1"/>
</dbReference>
<evidence type="ECO:0000259" key="2">
    <source>
        <dbReference type="Pfam" id="PF13439"/>
    </source>
</evidence>
<dbReference type="Gene3D" id="3.40.50.2000">
    <property type="entry name" value="Glycogen Phosphorylase B"/>
    <property type="match status" value="2"/>
</dbReference>
<dbReference type="Proteomes" id="UP001595729">
    <property type="component" value="Unassembled WGS sequence"/>
</dbReference>
<dbReference type="PANTHER" id="PTHR45947:SF3">
    <property type="entry name" value="SULFOQUINOVOSYL TRANSFERASE SQD2"/>
    <property type="match status" value="1"/>
</dbReference>
<feature type="domain" description="Glycosyltransferase subfamily 4-like N-terminal" evidence="2">
    <location>
        <begin position="15"/>
        <end position="189"/>
    </location>
</feature>
<evidence type="ECO:0000313" key="4">
    <source>
        <dbReference type="Proteomes" id="UP001595729"/>
    </source>
</evidence>
<dbReference type="Pfam" id="PF00534">
    <property type="entry name" value="Glycos_transf_1"/>
    <property type="match status" value="1"/>
</dbReference>